<evidence type="ECO:0000313" key="1">
    <source>
        <dbReference type="EMBL" id="MBM7585877.1"/>
    </source>
</evidence>
<accession>A0ABS2NDE8</accession>
<gene>
    <name evidence="1" type="ORF">JOC86_002419</name>
</gene>
<sequence>MAPLKEDHLGFTINEEVEELLVVVGSLALRLYLSITE</sequence>
<reference evidence="1 2" key="1">
    <citation type="submission" date="2021-01" db="EMBL/GenBank/DDBJ databases">
        <title>Genomic Encyclopedia of Type Strains, Phase IV (KMG-IV): sequencing the most valuable type-strain genomes for metagenomic binning, comparative biology and taxonomic classification.</title>
        <authorList>
            <person name="Goeker M."/>
        </authorList>
    </citation>
    <scope>NUCLEOTIDE SEQUENCE [LARGE SCALE GENOMIC DNA]</scope>
    <source>
        <strain evidence="1 2">DSM 24834</strain>
    </source>
</reference>
<organism evidence="1 2">
    <name type="scientific">Rossellomorea pakistanensis</name>
    <dbReference type="NCBI Taxonomy" id="992288"/>
    <lineage>
        <taxon>Bacteria</taxon>
        <taxon>Bacillati</taxon>
        <taxon>Bacillota</taxon>
        <taxon>Bacilli</taxon>
        <taxon>Bacillales</taxon>
        <taxon>Bacillaceae</taxon>
        <taxon>Rossellomorea</taxon>
    </lineage>
</organism>
<proteinExistence type="predicted"/>
<protein>
    <submittedName>
        <fullName evidence="1">Uncharacterized protein</fullName>
    </submittedName>
</protein>
<dbReference type="Proteomes" id="UP001646157">
    <property type="component" value="Unassembled WGS sequence"/>
</dbReference>
<comment type="caution">
    <text evidence="1">The sequence shown here is derived from an EMBL/GenBank/DDBJ whole genome shotgun (WGS) entry which is preliminary data.</text>
</comment>
<evidence type="ECO:0000313" key="2">
    <source>
        <dbReference type="Proteomes" id="UP001646157"/>
    </source>
</evidence>
<dbReference type="EMBL" id="JAFBDZ010000002">
    <property type="protein sequence ID" value="MBM7585877.1"/>
    <property type="molecule type" value="Genomic_DNA"/>
</dbReference>
<keyword evidence="2" id="KW-1185">Reference proteome</keyword>
<name>A0ABS2NDE8_9BACI</name>